<dbReference type="Proteomes" id="UP001279410">
    <property type="component" value="Unassembled WGS sequence"/>
</dbReference>
<feature type="transmembrane region" description="Helical" evidence="1">
    <location>
        <begin position="12"/>
        <end position="31"/>
    </location>
</feature>
<feature type="transmembrane region" description="Helical" evidence="1">
    <location>
        <begin position="37"/>
        <end position="56"/>
    </location>
</feature>
<name>A0AAD3N687_LATJO</name>
<reference evidence="2" key="1">
    <citation type="submission" date="2022-08" db="EMBL/GenBank/DDBJ databases">
        <title>Genome sequencing of akame (Lates japonicus).</title>
        <authorList>
            <person name="Hashiguchi Y."/>
            <person name="Takahashi H."/>
        </authorList>
    </citation>
    <scope>NUCLEOTIDE SEQUENCE</scope>
    <source>
        <strain evidence="2">Kochi</strain>
    </source>
</reference>
<accession>A0AAD3N687</accession>
<dbReference type="EMBL" id="BRZM01000110">
    <property type="protein sequence ID" value="GLD67393.1"/>
    <property type="molecule type" value="Genomic_DNA"/>
</dbReference>
<dbReference type="AlphaFoldDB" id="A0AAD3N687"/>
<keyword evidence="3" id="KW-1185">Reference proteome</keyword>
<keyword evidence="1" id="KW-0812">Transmembrane</keyword>
<evidence type="ECO:0000313" key="3">
    <source>
        <dbReference type="Proteomes" id="UP001279410"/>
    </source>
</evidence>
<protein>
    <submittedName>
        <fullName evidence="2">Protein unc-80 homolog</fullName>
    </submittedName>
</protein>
<keyword evidence="1" id="KW-1133">Transmembrane helix</keyword>
<gene>
    <name evidence="2" type="ORF">AKAME5_001874200</name>
</gene>
<proteinExistence type="predicted"/>
<keyword evidence="1" id="KW-0472">Membrane</keyword>
<evidence type="ECO:0000256" key="1">
    <source>
        <dbReference type="SAM" id="Phobius"/>
    </source>
</evidence>
<comment type="caution">
    <text evidence="2">The sequence shown here is derived from an EMBL/GenBank/DDBJ whole genome shotgun (WGS) entry which is preliminary data.</text>
</comment>
<organism evidence="2 3">
    <name type="scientific">Lates japonicus</name>
    <name type="common">Japanese lates</name>
    <dbReference type="NCBI Taxonomy" id="270547"/>
    <lineage>
        <taxon>Eukaryota</taxon>
        <taxon>Metazoa</taxon>
        <taxon>Chordata</taxon>
        <taxon>Craniata</taxon>
        <taxon>Vertebrata</taxon>
        <taxon>Euteleostomi</taxon>
        <taxon>Actinopterygii</taxon>
        <taxon>Neopterygii</taxon>
        <taxon>Teleostei</taxon>
        <taxon>Neoteleostei</taxon>
        <taxon>Acanthomorphata</taxon>
        <taxon>Carangaria</taxon>
        <taxon>Carangaria incertae sedis</taxon>
        <taxon>Centropomidae</taxon>
        <taxon>Lates</taxon>
    </lineage>
</organism>
<sequence length="211" mass="23679">MSAGREERSEMNVNYRAAGSLLIAPLGALLMLRQFPWQPAGCCISYTAWVGGWAAFRRAWGGCRHSVSWQPDTTAVGRRHPVAQPSTLCHLLLIAVLRCLLQPTGPEEGVHWALMYYLQPRGQILEERPERAPGHASATRPGAATPWWLLAPSLVNTHRHSLRTAMRTIEGRFPPLPSQERDVSAVWVPFLLHEDHWTSGHRLLFRAFQPG</sequence>
<evidence type="ECO:0000313" key="2">
    <source>
        <dbReference type="EMBL" id="GLD67393.1"/>
    </source>
</evidence>